<evidence type="ECO:0000256" key="1">
    <source>
        <dbReference type="SAM" id="MobiDB-lite"/>
    </source>
</evidence>
<sequence>MLQIQNSKEARKFIRTNQYKKQTAG</sequence>
<feature type="compositionally biased region" description="Polar residues" evidence="1">
    <location>
        <begin position="15"/>
        <end position="25"/>
    </location>
</feature>
<feature type="non-terminal residue" evidence="2">
    <location>
        <position position="25"/>
    </location>
</feature>
<protein>
    <submittedName>
        <fullName evidence="2">Uncharacterized protein</fullName>
    </submittedName>
</protein>
<evidence type="ECO:0000313" key="2">
    <source>
        <dbReference type="EMBL" id="SVD38259.1"/>
    </source>
</evidence>
<dbReference type="AlphaFoldDB" id="A0A382UVI1"/>
<name>A0A382UVI1_9ZZZZ</name>
<organism evidence="2">
    <name type="scientific">marine metagenome</name>
    <dbReference type="NCBI Taxonomy" id="408172"/>
    <lineage>
        <taxon>unclassified sequences</taxon>
        <taxon>metagenomes</taxon>
        <taxon>ecological metagenomes</taxon>
    </lineage>
</organism>
<accession>A0A382UVI1</accession>
<proteinExistence type="predicted"/>
<gene>
    <name evidence="2" type="ORF">METZ01_LOCUS391113</name>
</gene>
<feature type="region of interest" description="Disordered" evidence="1">
    <location>
        <begin position="1"/>
        <end position="25"/>
    </location>
</feature>
<dbReference type="EMBL" id="UINC01147120">
    <property type="protein sequence ID" value="SVD38259.1"/>
    <property type="molecule type" value="Genomic_DNA"/>
</dbReference>
<reference evidence="2" key="1">
    <citation type="submission" date="2018-05" db="EMBL/GenBank/DDBJ databases">
        <authorList>
            <person name="Lanie J.A."/>
            <person name="Ng W.-L."/>
            <person name="Kazmierczak K.M."/>
            <person name="Andrzejewski T.M."/>
            <person name="Davidsen T.M."/>
            <person name="Wayne K.J."/>
            <person name="Tettelin H."/>
            <person name="Glass J.I."/>
            <person name="Rusch D."/>
            <person name="Podicherti R."/>
            <person name="Tsui H.-C.T."/>
            <person name="Winkler M.E."/>
        </authorList>
    </citation>
    <scope>NUCLEOTIDE SEQUENCE</scope>
</reference>